<comment type="caution">
    <text evidence="7">The sequence shown here is derived from an EMBL/GenBank/DDBJ whole genome shotgun (WGS) entry which is preliminary data.</text>
</comment>
<organism evidence="7 8">
    <name type="scientific">Raphidocelis subcapitata</name>
    <dbReference type="NCBI Taxonomy" id="307507"/>
    <lineage>
        <taxon>Eukaryota</taxon>
        <taxon>Viridiplantae</taxon>
        <taxon>Chlorophyta</taxon>
        <taxon>core chlorophytes</taxon>
        <taxon>Chlorophyceae</taxon>
        <taxon>CS clade</taxon>
        <taxon>Sphaeropleales</taxon>
        <taxon>Selenastraceae</taxon>
        <taxon>Raphidocelis</taxon>
    </lineage>
</organism>
<dbReference type="PANTHER" id="PTHR21231">
    <property type="entry name" value="XPA-BINDING PROTEIN 1-RELATED"/>
    <property type="match status" value="1"/>
</dbReference>
<dbReference type="FunCoup" id="A0A2V0NS26">
    <property type="interactions" value="2060"/>
</dbReference>
<accession>A0A2V0NS26</accession>
<dbReference type="Proteomes" id="UP000247498">
    <property type="component" value="Unassembled WGS sequence"/>
</dbReference>
<dbReference type="InterPro" id="IPR004130">
    <property type="entry name" value="Gpn"/>
</dbReference>
<dbReference type="Pfam" id="PF03029">
    <property type="entry name" value="ATP_bind_1"/>
    <property type="match status" value="1"/>
</dbReference>
<comment type="subunit">
    <text evidence="6">Binds to RNA polymerase II (RNAPII).</text>
</comment>
<sequence>MGKYAQLVIGPAGCGKSTYCERLWEHCQAIGRPVHCVNLDPAAEAFAYPVSIDVRDLVALDDVMEEMGLGPNGGLLAAMEYLEDHLQDWLGEELGGYGDEDYLVIDCPGQIELYSHVSCFRSLVDFLKADGWAVCAVYCLDCHFVTEAPKYIAGAMQALAAMVKLELPHINLLTKMDLCEDRRAIEEFLIPDPALLLARLSESTAPRFRALNTAVAQLLDEFSLVSFLALDITDEDSIGEVLAHADVALQFGEDADVKIREFEGEGDDGE</sequence>
<evidence type="ECO:0000256" key="4">
    <source>
        <dbReference type="ARBA" id="ARBA00022801"/>
    </source>
</evidence>
<dbReference type="SUPFAM" id="SSF52540">
    <property type="entry name" value="P-loop containing nucleoside triphosphate hydrolases"/>
    <property type="match status" value="1"/>
</dbReference>
<evidence type="ECO:0000313" key="8">
    <source>
        <dbReference type="Proteomes" id="UP000247498"/>
    </source>
</evidence>
<keyword evidence="3 6" id="KW-0547">Nucleotide-binding</keyword>
<dbReference type="FunFam" id="3.40.50.300:FF:000552">
    <property type="entry name" value="GPN-loop GTPase 3"/>
    <property type="match status" value="1"/>
</dbReference>
<name>A0A2V0NS26_9CHLO</name>
<dbReference type="PANTHER" id="PTHR21231:SF7">
    <property type="entry name" value="GPN-LOOP GTPASE 3"/>
    <property type="match status" value="1"/>
</dbReference>
<proteinExistence type="inferred from homology"/>
<dbReference type="GO" id="GO:0003924">
    <property type="term" value="F:GTPase activity"/>
    <property type="evidence" value="ECO:0007669"/>
    <property type="project" value="TreeGrafter"/>
</dbReference>
<dbReference type="Gene3D" id="3.40.50.300">
    <property type="entry name" value="P-loop containing nucleotide triphosphate hydrolases"/>
    <property type="match status" value="1"/>
</dbReference>
<evidence type="ECO:0000256" key="5">
    <source>
        <dbReference type="ARBA" id="ARBA00023134"/>
    </source>
</evidence>
<reference evidence="7 8" key="1">
    <citation type="journal article" date="2018" name="Sci. Rep.">
        <title>Raphidocelis subcapitata (=Pseudokirchneriella subcapitata) provides an insight into genome evolution and environmental adaptations in the Sphaeropleales.</title>
        <authorList>
            <person name="Suzuki S."/>
            <person name="Yamaguchi H."/>
            <person name="Nakajima N."/>
            <person name="Kawachi M."/>
        </authorList>
    </citation>
    <scope>NUCLEOTIDE SEQUENCE [LARGE SCALE GENOMIC DNA]</scope>
    <source>
        <strain evidence="7 8">NIES-35</strain>
    </source>
</reference>
<dbReference type="EMBL" id="BDRX01000017">
    <property type="protein sequence ID" value="GBF90441.1"/>
    <property type="molecule type" value="Genomic_DNA"/>
</dbReference>
<keyword evidence="8" id="KW-1185">Reference proteome</keyword>
<dbReference type="InParanoid" id="A0A2V0NS26"/>
<evidence type="ECO:0000256" key="1">
    <source>
        <dbReference type="ARBA" id="ARBA00005290"/>
    </source>
</evidence>
<dbReference type="CDD" id="cd17872">
    <property type="entry name" value="GPN3"/>
    <property type="match status" value="1"/>
</dbReference>
<evidence type="ECO:0000313" key="7">
    <source>
        <dbReference type="EMBL" id="GBF90441.1"/>
    </source>
</evidence>
<dbReference type="AlphaFoldDB" id="A0A2V0NS26"/>
<comment type="similarity">
    <text evidence="1 6">Belongs to the GPN-loop GTPase family.</text>
</comment>
<evidence type="ECO:0000256" key="3">
    <source>
        <dbReference type="ARBA" id="ARBA00022741"/>
    </source>
</evidence>
<keyword evidence="5 6" id="KW-0342">GTP-binding</keyword>
<protein>
    <recommendedName>
        <fullName evidence="2 6">GPN-loop GTPase 3</fullName>
    </recommendedName>
</protein>
<dbReference type="GO" id="GO:0005525">
    <property type="term" value="F:GTP binding"/>
    <property type="evidence" value="ECO:0007669"/>
    <property type="project" value="UniProtKB-KW"/>
</dbReference>
<dbReference type="InterPro" id="IPR027417">
    <property type="entry name" value="P-loop_NTPase"/>
</dbReference>
<gene>
    <name evidence="7" type="ORF">Rsub_03437</name>
</gene>
<dbReference type="STRING" id="307507.A0A2V0NS26"/>
<keyword evidence="4 6" id="KW-0378">Hydrolase</keyword>
<evidence type="ECO:0000256" key="6">
    <source>
        <dbReference type="RuleBase" id="RU365059"/>
    </source>
</evidence>
<dbReference type="InterPro" id="IPR030228">
    <property type="entry name" value="Gpn3"/>
</dbReference>
<comment type="function">
    <text evidence="6">Small GTPase required for proper nuclear import of RNA polymerase II and III (RNAPII and RNAPIII). May act at an RNAP assembly step prior to nuclear import.</text>
</comment>
<dbReference type="OrthoDB" id="5839at2759"/>
<evidence type="ECO:0000256" key="2">
    <source>
        <dbReference type="ARBA" id="ARBA00014587"/>
    </source>
</evidence>